<organism evidence="1">
    <name type="scientific">Tunturiibacter psychrotolerans</name>
    <dbReference type="NCBI Taxonomy" id="3069686"/>
    <lineage>
        <taxon>Bacteria</taxon>
        <taxon>Pseudomonadati</taxon>
        <taxon>Acidobacteriota</taxon>
        <taxon>Terriglobia</taxon>
        <taxon>Terriglobales</taxon>
        <taxon>Acidobacteriaceae</taxon>
        <taxon>Tunturiibacter</taxon>
    </lineage>
</organism>
<name>A0AAU7ZM96_9BACT</name>
<dbReference type="AlphaFoldDB" id="A0AAU7ZM96"/>
<reference evidence="1" key="1">
    <citation type="submission" date="2023-08" db="EMBL/GenBank/DDBJ databases">
        <authorList>
            <person name="Messyasz A."/>
            <person name="Mannisto M.K."/>
            <person name="Kerkhof L.J."/>
            <person name="Haggblom M."/>
        </authorList>
    </citation>
    <scope>NUCLEOTIDE SEQUENCE</scope>
    <source>
        <strain evidence="1">X5P6</strain>
    </source>
</reference>
<dbReference type="KEGG" id="tpsc:RBB77_17440"/>
<evidence type="ECO:0000313" key="1">
    <source>
        <dbReference type="EMBL" id="XCB32212.1"/>
    </source>
</evidence>
<proteinExistence type="predicted"/>
<protein>
    <recommendedName>
        <fullName evidence="2">SRPBCC family protein</fullName>
    </recommendedName>
</protein>
<dbReference type="SUPFAM" id="SSF55961">
    <property type="entry name" value="Bet v1-like"/>
    <property type="match status" value="1"/>
</dbReference>
<dbReference type="RefSeq" id="WP_353063060.1">
    <property type="nucleotide sequence ID" value="NZ_CP132942.1"/>
</dbReference>
<dbReference type="EMBL" id="CP132942">
    <property type="protein sequence ID" value="XCB32212.1"/>
    <property type="molecule type" value="Genomic_DNA"/>
</dbReference>
<evidence type="ECO:0008006" key="2">
    <source>
        <dbReference type="Google" id="ProtNLM"/>
    </source>
</evidence>
<gene>
    <name evidence="1" type="ORF">RBB77_17440</name>
</gene>
<sequence length="187" mass="20901">MPFLLAPAETYLNAPVRTRTVASEIIIHASPQVIWQNVIRVPAISPAELQPTWTQRIGFPRPVEATLSYEGVGGVRHASFERGLVFIETVTAWEPEHRIAFSIKADTAHIPPTTLDEHVTIGGPYFDVLDGEYRLELLPDGDTLLHLTSHQRLSTNFNSYAGLWSDAVMQNLQTSILNVIQHRCEHA</sequence>
<dbReference type="Gene3D" id="3.30.530.20">
    <property type="match status" value="1"/>
</dbReference>
<accession>A0AAU7ZM96</accession>
<reference evidence="1" key="2">
    <citation type="journal article" date="2024" name="Environ. Microbiol.">
        <title>Genome analysis and description of Tunturibacter gen. nov. expands the diversity of Terriglobia in tundra soils.</title>
        <authorList>
            <person name="Messyasz A."/>
            <person name="Mannisto M.K."/>
            <person name="Kerkhof L.J."/>
            <person name="Haggblom M.M."/>
        </authorList>
    </citation>
    <scope>NUCLEOTIDE SEQUENCE</scope>
    <source>
        <strain evidence="1">X5P6</strain>
    </source>
</reference>
<dbReference type="InterPro" id="IPR023393">
    <property type="entry name" value="START-like_dom_sf"/>
</dbReference>